<dbReference type="Proteomes" id="UP000034307">
    <property type="component" value="Unassembled WGS sequence"/>
</dbReference>
<protein>
    <submittedName>
        <fullName evidence="1">Uncharacterized protein</fullName>
    </submittedName>
</protein>
<comment type="caution">
    <text evidence="1">The sequence shown here is derived from an EMBL/GenBank/DDBJ whole genome shotgun (WGS) entry which is preliminary data.</text>
</comment>
<dbReference type="STRING" id="1618358.UX80_C0022G0014"/>
<evidence type="ECO:0000313" key="2">
    <source>
        <dbReference type="Proteomes" id="UP000034307"/>
    </source>
</evidence>
<sequence>MKLVLLGGMSLKNKGWIEEVRDELKRDFEVEGRKLEKMCLGECAVLAKSAGGWLTVKLAVAEKGAGDFGISTVNLF</sequence>
<proteinExistence type="predicted"/>
<name>A0A0G1RIV7_9BACT</name>
<organism evidence="1 2">
    <name type="scientific">Candidatus Amesbacteria bacterium GW2011_GWA2_47_11b</name>
    <dbReference type="NCBI Taxonomy" id="1618358"/>
    <lineage>
        <taxon>Bacteria</taxon>
        <taxon>Candidatus Amesiibacteriota</taxon>
    </lineage>
</organism>
<gene>
    <name evidence="1" type="ORF">UX80_C0022G0014</name>
</gene>
<reference evidence="1 2" key="1">
    <citation type="journal article" date="2015" name="Nature">
        <title>rRNA introns, odd ribosomes, and small enigmatic genomes across a large radiation of phyla.</title>
        <authorList>
            <person name="Brown C.T."/>
            <person name="Hug L.A."/>
            <person name="Thomas B.C."/>
            <person name="Sharon I."/>
            <person name="Castelle C.J."/>
            <person name="Singh A."/>
            <person name="Wilkins M.J."/>
            <person name="Williams K.H."/>
            <person name="Banfield J.F."/>
        </authorList>
    </citation>
    <scope>NUCLEOTIDE SEQUENCE [LARGE SCALE GENOMIC DNA]</scope>
</reference>
<dbReference type="AlphaFoldDB" id="A0A0G1RIV7"/>
<accession>A0A0G1RIV7</accession>
<evidence type="ECO:0000313" key="1">
    <source>
        <dbReference type="EMBL" id="KKU57234.1"/>
    </source>
</evidence>
<dbReference type="EMBL" id="LCNO01000022">
    <property type="protein sequence ID" value="KKU57234.1"/>
    <property type="molecule type" value="Genomic_DNA"/>
</dbReference>